<dbReference type="GO" id="GO:0016646">
    <property type="term" value="F:oxidoreductase activity, acting on the CH-NH group of donors, NAD or NADP as acceptor"/>
    <property type="evidence" value="ECO:0007669"/>
    <property type="project" value="TreeGrafter"/>
</dbReference>
<dbReference type="EMBL" id="CP108318">
    <property type="protein sequence ID" value="WTW65342.1"/>
    <property type="molecule type" value="Genomic_DNA"/>
</dbReference>
<dbReference type="InterPro" id="IPR016040">
    <property type="entry name" value="NAD(P)-bd_dom"/>
</dbReference>
<dbReference type="PANTHER" id="PTHR43355">
    <property type="entry name" value="FLAVIN REDUCTASE (NADPH)"/>
    <property type="match status" value="1"/>
</dbReference>
<feature type="domain" description="NAD(P)-binding" evidence="1">
    <location>
        <begin position="7"/>
        <end position="177"/>
    </location>
</feature>
<organism evidence="2">
    <name type="scientific">Streptomyces sp. NBC_00003</name>
    <dbReference type="NCBI Taxonomy" id="2903608"/>
    <lineage>
        <taxon>Bacteria</taxon>
        <taxon>Bacillati</taxon>
        <taxon>Actinomycetota</taxon>
        <taxon>Actinomycetes</taxon>
        <taxon>Kitasatosporales</taxon>
        <taxon>Streptomycetaceae</taxon>
        <taxon>Streptomyces</taxon>
    </lineage>
</organism>
<evidence type="ECO:0000313" key="2">
    <source>
        <dbReference type="EMBL" id="WTW65342.1"/>
    </source>
</evidence>
<evidence type="ECO:0000259" key="1">
    <source>
        <dbReference type="Pfam" id="PF13460"/>
    </source>
</evidence>
<dbReference type="Gene3D" id="3.40.50.720">
    <property type="entry name" value="NAD(P)-binding Rossmann-like Domain"/>
    <property type="match status" value="1"/>
</dbReference>
<name>A0AAU2VCX8_9ACTN</name>
<dbReference type="InterPro" id="IPR036291">
    <property type="entry name" value="NAD(P)-bd_dom_sf"/>
</dbReference>
<dbReference type="PANTHER" id="PTHR43355:SF2">
    <property type="entry name" value="FLAVIN REDUCTASE (NADPH)"/>
    <property type="match status" value="1"/>
</dbReference>
<reference evidence="2" key="1">
    <citation type="submission" date="2022-10" db="EMBL/GenBank/DDBJ databases">
        <title>The complete genomes of actinobacterial strains from the NBC collection.</title>
        <authorList>
            <person name="Joergensen T.S."/>
            <person name="Alvarez Arevalo M."/>
            <person name="Sterndorff E.B."/>
            <person name="Faurdal D."/>
            <person name="Vuksanovic O."/>
            <person name="Mourched A.-S."/>
            <person name="Charusanti P."/>
            <person name="Shaw S."/>
            <person name="Blin K."/>
            <person name="Weber T."/>
        </authorList>
    </citation>
    <scope>NUCLEOTIDE SEQUENCE</scope>
    <source>
        <strain evidence="2">NBC_00003</strain>
    </source>
</reference>
<dbReference type="AlphaFoldDB" id="A0AAU2VCX8"/>
<proteinExistence type="predicted"/>
<protein>
    <submittedName>
        <fullName evidence="2">NAD(P)H-binding protein</fullName>
    </submittedName>
</protein>
<accession>A0AAU2VCX8</accession>
<dbReference type="InterPro" id="IPR051606">
    <property type="entry name" value="Polyketide_Oxido-like"/>
</dbReference>
<dbReference type="Pfam" id="PF13460">
    <property type="entry name" value="NAD_binding_10"/>
    <property type="match status" value="1"/>
</dbReference>
<sequence length="213" mass="22468">MKILLFGASGQIGSTITHELVTRGHHVTGVTRSGNTTTTGTYTAKAADVRDAAVVAALAEGHDAVVSAIGPRHDGTDDDHDIIVGATKALITGLRQTTVKRLVVLGGAGSLLTAPGVKVLDSPHFPAMWKANATAQGEALELYRQVFDLDWTFVSPPKLIEPGERTGRYRRGGDQLLTDANGDSKISIPDFAIGFADEVESPKALRARIGLAY</sequence>
<dbReference type="SUPFAM" id="SSF51735">
    <property type="entry name" value="NAD(P)-binding Rossmann-fold domains"/>
    <property type="match status" value="1"/>
</dbReference>
<gene>
    <name evidence="2" type="ORF">OG549_34470</name>
</gene>